<accession>A0A833YQ52</accession>
<reference evidence="2 3" key="1">
    <citation type="journal article" date="2020" name="Nature">
        <title>Six reference-quality genomes reveal evolution of bat adaptations.</title>
        <authorList>
            <person name="Jebb D."/>
            <person name="Huang Z."/>
            <person name="Pippel M."/>
            <person name="Hughes G.M."/>
            <person name="Lavrichenko K."/>
            <person name="Devanna P."/>
            <person name="Winkler S."/>
            <person name="Jermiin L.S."/>
            <person name="Skirmuntt E.C."/>
            <person name="Katzourakis A."/>
            <person name="Burkitt-Gray L."/>
            <person name="Ray D.A."/>
            <person name="Sullivan K.A.M."/>
            <person name="Roscito J.G."/>
            <person name="Kirilenko B.M."/>
            <person name="Davalos L.M."/>
            <person name="Corthals A.P."/>
            <person name="Power M.L."/>
            <person name="Jones G."/>
            <person name="Ransome R.D."/>
            <person name="Dechmann D.K.N."/>
            <person name="Locatelli A.G."/>
            <person name="Puechmaille S.J."/>
            <person name="Fedrigo O."/>
            <person name="Jarvis E.D."/>
            <person name="Hiller M."/>
            <person name="Vernes S.C."/>
            <person name="Myers E.W."/>
            <person name="Teeling E.C."/>
        </authorList>
    </citation>
    <scope>NUCLEOTIDE SEQUENCE [LARGE SCALE GENOMIC DNA]</scope>
    <source>
        <strain evidence="2">Bat1K_MPI-CBG_1</strain>
    </source>
</reference>
<dbReference type="EMBL" id="JABVXQ010000014">
    <property type="protein sequence ID" value="KAF6078422.1"/>
    <property type="molecule type" value="Genomic_DNA"/>
</dbReference>
<dbReference type="Proteomes" id="UP000664940">
    <property type="component" value="Unassembled WGS sequence"/>
</dbReference>
<protein>
    <submittedName>
        <fullName evidence="2">Uncharacterized protein</fullName>
    </submittedName>
</protein>
<evidence type="ECO:0000313" key="2">
    <source>
        <dbReference type="EMBL" id="KAF6078422.1"/>
    </source>
</evidence>
<proteinExistence type="predicted"/>
<name>A0A833YQ52_9CHIR</name>
<evidence type="ECO:0000256" key="1">
    <source>
        <dbReference type="SAM" id="Phobius"/>
    </source>
</evidence>
<feature type="transmembrane region" description="Helical" evidence="1">
    <location>
        <begin position="36"/>
        <end position="69"/>
    </location>
</feature>
<keyword evidence="1" id="KW-1133">Transmembrane helix</keyword>
<organism evidence="2 3">
    <name type="scientific">Phyllostomus discolor</name>
    <name type="common">pale spear-nosed bat</name>
    <dbReference type="NCBI Taxonomy" id="89673"/>
    <lineage>
        <taxon>Eukaryota</taxon>
        <taxon>Metazoa</taxon>
        <taxon>Chordata</taxon>
        <taxon>Craniata</taxon>
        <taxon>Vertebrata</taxon>
        <taxon>Euteleostomi</taxon>
        <taxon>Mammalia</taxon>
        <taxon>Eutheria</taxon>
        <taxon>Laurasiatheria</taxon>
        <taxon>Chiroptera</taxon>
        <taxon>Yangochiroptera</taxon>
        <taxon>Phyllostomidae</taxon>
        <taxon>Phyllostominae</taxon>
        <taxon>Phyllostomus</taxon>
    </lineage>
</organism>
<keyword evidence="1" id="KW-0812">Transmembrane</keyword>
<comment type="caution">
    <text evidence="2">The sequence shown here is derived from an EMBL/GenBank/DDBJ whole genome shotgun (WGS) entry which is preliminary data.</text>
</comment>
<evidence type="ECO:0000313" key="3">
    <source>
        <dbReference type="Proteomes" id="UP000664940"/>
    </source>
</evidence>
<keyword evidence="1" id="KW-0472">Membrane</keyword>
<dbReference type="AlphaFoldDB" id="A0A833YQ52"/>
<sequence>MAQHIVNLSKTLCVLEKNAYCHCLSSELNSWILSSYFLFLLFSSFYFLWVAFFILFLISFFLRFYLFIFREGREGDRERERERNVSVRLLRVMACNPGTYPGWESNLGHFGSQPALNPLSYASQGLFLIS</sequence>
<gene>
    <name evidence="2" type="ORF">HJG60_009250</name>
</gene>